<feature type="region of interest" description="Disordered" evidence="2">
    <location>
        <begin position="145"/>
        <end position="166"/>
    </location>
</feature>
<dbReference type="Proteomes" id="UP000252519">
    <property type="component" value="Unassembled WGS sequence"/>
</dbReference>
<keyword evidence="3" id="KW-0732">Signal</keyword>
<evidence type="ECO:0000256" key="1">
    <source>
        <dbReference type="SAM" id="Coils"/>
    </source>
</evidence>
<evidence type="ECO:0000313" key="5">
    <source>
        <dbReference type="EMBL" id="RCN41473.1"/>
    </source>
</evidence>
<feature type="domain" description="SXP/RAL-2 family protein Ani s 5-like cation-binding" evidence="4">
    <location>
        <begin position="38"/>
        <end position="144"/>
    </location>
</feature>
<feature type="coiled-coil region" evidence="1">
    <location>
        <begin position="32"/>
        <end position="87"/>
    </location>
</feature>
<dbReference type="STRING" id="29170.A0A368GAN7"/>
<reference evidence="5 6" key="1">
    <citation type="submission" date="2014-10" db="EMBL/GenBank/DDBJ databases">
        <title>Draft genome of the hookworm Ancylostoma caninum.</title>
        <authorList>
            <person name="Mitreva M."/>
        </authorList>
    </citation>
    <scope>NUCLEOTIDE SEQUENCE [LARGE SCALE GENOMIC DNA]</scope>
    <source>
        <strain evidence="5 6">Baltimore</strain>
    </source>
</reference>
<name>A0A368GAN7_ANCCA</name>
<evidence type="ECO:0000259" key="4">
    <source>
        <dbReference type="Pfam" id="PF02520"/>
    </source>
</evidence>
<protein>
    <recommendedName>
        <fullName evidence="4">SXP/RAL-2 family protein Ani s 5-like cation-binding domain-containing protein</fullName>
    </recommendedName>
</protein>
<keyword evidence="6" id="KW-1185">Reference proteome</keyword>
<sequence length="166" mass="19428">MNIIYLVLIILGVVECSSREMKRPRWHEPPFLKNMTREAKKEYREILRNKNETIAAQKQQVLAWARNHSIEAQVQQFEAELKQHKAELRANVTSLLTALPQAYQRLNEITDNENQTPIQLKEALNQFRNSSKMEYEVLMFASGRFNRRGPHRGGPRGGRWGKSKKE</sequence>
<evidence type="ECO:0000313" key="6">
    <source>
        <dbReference type="Proteomes" id="UP000252519"/>
    </source>
</evidence>
<keyword evidence="1" id="KW-0175">Coiled coil</keyword>
<dbReference type="Pfam" id="PF02520">
    <property type="entry name" value="ANIS5_cation-bd"/>
    <property type="match status" value="1"/>
</dbReference>
<dbReference type="InterPro" id="IPR052823">
    <property type="entry name" value="SXP/RAL-2_related"/>
</dbReference>
<evidence type="ECO:0000256" key="3">
    <source>
        <dbReference type="SAM" id="SignalP"/>
    </source>
</evidence>
<accession>A0A368GAN7</accession>
<gene>
    <name evidence="5" type="ORF">ANCCAN_12582</name>
</gene>
<dbReference type="AlphaFoldDB" id="A0A368GAN7"/>
<feature type="chain" id="PRO_5016843272" description="SXP/RAL-2 family protein Ani s 5-like cation-binding domain-containing protein" evidence="3">
    <location>
        <begin position="19"/>
        <end position="166"/>
    </location>
</feature>
<dbReference type="EMBL" id="JOJR01000235">
    <property type="protein sequence ID" value="RCN41473.1"/>
    <property type="molecule type" value="Genomic_DNA"/>
</dbReference>
<dbReference type="OrthoDB" id="5845888at2759"/>
<organism evidence="5 6">
    <name type="scientific">Ancylostoma caninum</name>
    <name type="common">Dog hookworm</name>
    <dbReference type="NCBI Taxonomy" id="29170"/>
    <lineage>
        <taxon>Eukaryota</taxon>
        <taxon>Metazoa</taxon>
        <taxon>Ecdysozoa</taxon>
        <taxon>Nematoda</taxon>
        <taxon>Chromadorea</taxon>
        <taxon>Rhabditida</taxon>
        <taxon>Rhabditina</taxon>
        <taxon>Rhabditomorpha</taxon>
        <taxon>Strongyloidea</taxon>
        <taxon>Ancylostomatidae</taxon>
        <taxon>Ancylostomatinae</taxon>
        <taxon>Ancylostoma</taxon>
    </lineage>
</organism>
<dbReference type="InterPro" id="IPR003677">
    <property type="entry name" value="ANIS5_cation-bd"/>
</dbReference>
<comment type="caution">
    <text evidence="5">The sequence shown here is derived from an EMBL/GenBank/DDBJ whole genome shotgun (WGS) entry which is preliminary data.</text>
</comment>
<feature type="signal peptide" evidence="3">
    <location>
        <begin position="1"/>
        <end position="18"/>
    </location>
</feature>
<dbReference type="PANTHER" id="PTHR21593:SF36">
    <property type="entry name" value="DUF148 DOMAIN-CONTAINING PROTEIN-RELATED"/>
    <property type="match status" value="1"/>
</dbReference>
<proteinExistence type="predicted"/>
<evidence type="ECO:0000256" key="2">
    <source>
        <dbReference type="SAM" id="MobiDB-lite"/>
    </source>
</evidence>
<dbReference type="PANTHER" id="PTHR21593">
    <property type="entry name" value="PRION-LIKE- Q/N-RICH -DOMAIN-BEARING PROTEIN PROTEIN"/>
    <property type="match status" value="1"/>
</dbReference>